<evidence type="ECO:0000313" key="2">
    <source>
        <dbReference type="Proteomes" id="UP000027581"/>
    </source>
</evidence>
<dbReference type="Proteomes" id="UP000027581">
    <property type="component" value="Unassembled WGS sequence"/>
</dbReference>
<reference evidence="1" key="2">
    <citation type="submission" date="2014-05" db="EMBL/GenBank/DDBJ databases">
        <title>The genome sequences of chimpanzee malaria parasites reveal the path to human adaptation.</title>
        <authorList>
            <person name="Otto T.D."/>
            <person name="Rayner J.C."/>
            <person name="Boehme U."/>
            <person name="Pain A."/>
            <person name="Spottiswoode N."/>
            <person name="Sanders M."/>
            <person name="Quail M."/>
            <person name="Ollomo B."/>
            <person name="Renaud F."/>
            <person name="Thomas A.W."/>
            <person name="Prugnolle F."/>
            <person name="Conway D.J."/>
            <person name="Newbold C."/>
            <person name="Berriman M."/>
        </authorList>
    </citation>
    <scope>NUCLEOTIDE SEQUENCE [LARGE SCALE GENOMIC DNA]</scope>
    <source>
        <strain evidence="1">CDC</strain>
    </source>
</reference>
<accession>A0A060RTU3</accession>
<protein>
    <submittedName>
        <fullName evidence="1">Uncharacterized protein</fullName>
    </submittedName>
</protein>
<gene>
    <name evidence="1" type="ORF">PRCDC_1034100</name>
</gene>
<dbReference type="VEuPathDB" id="PlasmoDB:PRCDC_1034100"/>
<reference evidence="1" key="1">
    <citation type="submission" date="2014-01" db="EMBL/GenBank/DDBJ databases">
        <authorList>
            <person name="Aslett M."/>
        </authorList>
    </citation>
    <scope>NUCLEOTIDE SEQUENCE</scope>
    <source>
        <strain evidence="1">CDC</strain>
    </source>
</reference>
<name>A0A060RTU3_PLARE</name>
<proteinExistence type="predicted"/>
<organism evidence="1 2">
    <name type="scientific">Plasmodium reichenowi</name>
    <dbReference type="NCBI Taxonomy" id="5854"/>
    <lineage>
        <taxon>Eukaryota</taxon>
        <taxon>Sar</taxon>
        <taxon>Alveolata</taxon>
        <taxon>Apicomplexa</taxon>
        <taxon>Aconoidasida</taxon>
        <taxon>Haemosporida</taxon>
        <taxon>Plasmodiidae</taxon>
        <taxon>Plasmodium</taxon>
        <taxon>Plasmodium (Laverania)</taxon>
    </lineage>
</organism>
<dbReference type="PhylomeDB" id="A0A060RTU3"/>
<dbReference type="EMBL" id="HG810771">
    <property type="protein sequence ID" value="CDO64778.1"/>
    <property type="molecule type" value="Genomic_DNA"/>
</dbReference>
<keyword evidence="2" id="KW-1185">Reference proteome</keyword>
<dbReference type="AlphaFoldDB" id="A0A060RTU3"/>
<sequence length="336" mass="40292">MIVKRKIGFPIISISRRYFSTSLIKAKIDILENYAKKNQLHKLRMDDLFEVFKLSKTDEDYKLSLHLLNVYYNFGRNLNTQQDVNLFFIFILRTNQLNEAKDLLKYFNGWLLCPPSNKYILLCMEEFFKKQKYYDVREIFSFVRENSQIKLDSSFYGITIKSMLMLKNHSIEEAIIIYNDSYNMSIYLTNEIHNFLLEHNLYYYHKARSKEETSENIRALEYYEGNIKNIIIRLINELMKNRRSVKMSSKSLSLFAWTHIYFDIKEIINKSNHTLMDVKECGSWLDIFKLSCLYNQIPECYCGPFSELFKDILIDMKEDKDAIKALEYVSIYFKEE</sequence>
<dbReference type="VEuPathDB" id="PlasmoDB:PRG01_1033300"/>
<evidence type="ECO:0000313" key="1">
    <source>
        <dbReference type="EMBL" id="CDO64778.1"/>
    </source>
</evidence>